<name>A0ABS3VVA6_MICEH</name>
<sequence>MRHHLRTCLLAAVVALLPTGAALPADHATTTHRTASPCTNGTNWDGSCR</sequence>
<protein>
    <submittedName>
        <fullName evidence="3">Uncharacterized protein</fullName>
    </submittedName>
</protein>
<proteinExistence type="predicted"/>
<evidence type="ECO:0000313" key="4">
    <source>
        <dbReference type="Proteomes" id="UP000823521"/>
    </source>
</evidence>
<evidence type="ECO:0000313" key="3">
    <source>
        <dbReference type="EMBL" id="MBO4208457.1"/>
    </source>
</evidence>
<feature type="region of interest" description="Disordered" evidence="1">
    <location>
        <begin position="26"/>
        <end position="49"/>
    </location>
</feature>
<accession>A0ABS3VVA6</accession>
<dbReference type="RefSeq" id="WP_208815447.1">
    <property type="nucleotide sequence ID" value="NZ_WVUH01000198.1"/>
</dbReference>
<keyword evidence="2" id="KW-0732">Signal</keyword>
<reference evidence="3 4" key="1">
    <citation type="submission" date="2019-12" db="EMBL/GenBank/DDBJ databases">
        <title>Whole genome sequencing of endophytic Actinobacterium Micromonospora sp. MPMI6T.</title>
        <authorList>
            <person name="Evv R."/>
            <person name="Podile A.R."/>
        </authorList>
    </citation>
    <scope>NUCLEOTIDE SEQUENCE [LARGE SCALE GENOMIC DNA]</scope>
    <source>
        <strain evidence="3 4">MPMI6</strain>
    </source>
</reference>
<feature type="signal peptide" evidence="2">
    <location>
        <begin position="1"/>
        <end position="24"/>
    </location>
</feature>
<feature type="chain" id="PRO_5046738629" evidence="2">
    <location>
        <begin position="25"/>
        <end position="49"/>
    </location>
</feature>
<comment type="caution">
    <text evidence="3">The sequence shown here is derived from an EMBL/GenBank/DDBJ whole genome shotgun (WGS) entry which is preliminary data.</text>
</comment>
<dbReference type="Proteomes" id="UP000823521">
    <property type="component" value="Unassembled WGS sequence"/>
</dbReference>
<gene>
    <name evidence="3" type="ORF">GSF22_20945</name>
</gene>
<dbReference type="EMBL" id="WVUH01000198">
    <property type="protein sequence ID" value="MBO4208457.1"/>
    <property type="molecule type" value="Genomic_DNA"/>
</dbReference>
<keyword evidence="4" id="KW-1185">Reference proteome</keyword>
<evidence type="ECO:0000256" key="2">
    <source>
        <dbReference type="SAM" id="SignalP"/>
    </source>
</evidence>
<organism evidence="3 4">
    <name type="scientific">Micromonospora echinofusca</name>
    <dbReference type="NCBI Taxonomy" id="47858"/>
    <lineage>
        <taxon>Bacteria</taxon>
        <taxon>Bacillati</taxon>
        <taxon>Actinomycetota</taxon>
        <taxon>Actinomycetes</taxon>
        <taxon>Micromonosporales</taxon>
        <taxon>Micromonosporaceae</taxon>
        <taxon>Micromonospora</taxon>
    </lineage>
</organism>
<evidence type="ECO:0000256" key="1">
    <source>
        <dbReference type="SAM" id="MobiDB-lite"/>
    </source>
</evidence>
<feature type="compositionally biased region" description="Polar residues" evidence="1">
    <location>
        <begin position="31"/>
        <end position="49"/>
    </location>
</feature>